<organism evidence="1 2">
    <name type="scientific">Babesia caballi</name>
    <dbReference type="NCBI Taxonomy" id="5871"/>
    <lineage>
        <taxon>Eukaryota</taxon>
        <taxon>Sar</taxon>
        <taxon>Alveolata</taxon>
        <taxon>Apicomplexa</taxon>
        <taxon>Aconoidasida</taxon>
        <taxon>Piroplasmida</taxon>
        <taxon>Babesiidae</taxon>
        <taxon>Babesia</taxon>
    </lineage>
</organism>
<dbReference type="Proteomes" id="UP001497744">
    <property type="component" value="Unassembled WGS sequence"/>
</dbReference>
<dbReference type="GeneID" id="94196927"/>
<name>A0AAV4LZ08_BABCB</name>
<dbReference type="RefSeq" id="XP_067717515.1">
    <property type="nucleotide sequence ID" value="XM_067861414.1"/>
</dbReference>
<comment type="caution">
    <text evidence="1">The sequence shown here is derived from an EMBL/GenBank/DDBJ whole genome shotgun (WGS) entry which is preliminary data.</text>
</comment>
<accession>A0AAV4LZ08</accession>
<proteinExistence type="predicted"/>
<sequence>MPMRWQQPGGFVKYIMRLGTYGALQVGDAVAIGDEAFQAAGVGDSQPDQQGKARGHVHVVQRVAHLGGAGEQDALDLGALNAHRADAKQGLSQLLARDAPRVHAQDRVPAESCAGLLMKNGTNRGETACCGKSRGRGFAV</sequence>
<gene>
    <name evidence="1" type="ORF">BcabD6B2_48810</name>
</gene>
<keyword evidence="2" id="KW-1185">Reference proteome</keyword>
<dbReference type="EMBL" id="BPLF01000004">
    <property type="protein sequence ID" value="GIX65446.1"/>
    <property type="molecule type" value="Genomic_DNA"/>
</dbReference>
<evidence type="ECO:0000313" key="1">
    <source>
        <dbReference type="EMBL" id="GIX65446.1"/>
    </source>
</evidence>
<dbReference type="AlphaFoldDB" id="A0AAV4LZ08"/>
<protein>
    <submittedName>
        <fullName evidence="1">tRNA uridine-5-carboxymethylaminomethyl(34) synthesis enzyme MnmG</fullName>
    </submittedName>
</protein>
<reference evidence="1 2" key="1">
    <citation type="submission" date="2021-06" db="EMBL/GenBank/DDBJ databases">
        <title>Genome sequence of Babesia caballi.</title>
        <authorList>
            <person name="Yamagishi J."/>
            <person name="Kidaka T."/>
            <person name="Ochi A."/>
        </authorList>
    </citation>
    <scope>NUCLEOTIDE SEQUENCE [LARGE SCALE GENOMIC DNA]</scope>
    <source>
        <strain evidence="1">USDA-D6B2</strain>
    </source>
</reference>
<evidence type="ECO:0000313" key="2">
    <source>
        <dbReference type="Proteomes" id="UP001497744"/>
    </source>
</evidence>